<dbReference type="PANTHER" id="PTHR37309">
    <property type="entry name" value="SLR0284 PROTEIN"/>
    <property type="match status" value="1"/>
</dbReference>
<evidence type="ECO:0000256" key="1">
    <source>
        <dbReference type="SAM" id="MobiDB-lite"/>
    </source>
</evidence>
<protein>
    <submittedName>
        <fullName evidence="3">Phage holin family protein</fullName>
    </submittedName>
</protein>
<keyword evidence="2" id="KW-1133">Transmembrane helix</keyword>
<dbReference type="EMBL" id="QHJQ01000001">
    <property type="protein sequence ID" value="PXA05702.1"/>
    <property type="molecule type" value="Genomic_DNA"/>
</dbReference>
<feature type="region of interest" description="Disordered" evidence="1">
    <location>
        <begin position="122"/>
        <end position="150"/>
    </location>
</feature>
<dbReference type="InterPro" id="IPR007165">
    <property type="entry name" value="Phage_holin_4_2"/>
</dbReference>
<reference evidence="3 4" key="1">
    <citation type="submission" date="2018-05" db="EMBL/GenBank/DDBJ databases">
        <title>Coraliomargarita sinensis sp. nov., isolated from a marine solar saltern.</title>
        <authorList>
            <person name="Zhou L.Y."/>
        </authorList>
    </citation>
    <scope>NUCLEOTIDE SEQUENCE [LARGE SCALE GENOMIC DNA]</scope>
    <source>
        <strain evidence="3 4">WN38</strain>
    </source>
</reference>
<dbReference type="InParanoid" id="A0A317ZKZ6"/>
<gene>
    <name evidence="3" type="ORF">DDZ13_02185</name>
</gene>
<feature type="compositionally biased region" description="Low complexity" evidence="1">
    <location>
        <begin position="129"/>
        <end position="138"/>
    </location>
</feature>
<keyword evidence="4" id="KW-1185">Reference proteome</keyword>
<keyword evidence="2" id="KW-0472">Membrane</keyword>
<organism evidence="3 4">
    <name type="scientific">Coraliomargarita sinensis</name>
    <dbReference type="NCBI Taxonomy" id="2174842"/>
    <lineage>
        <taxon>Bacteria</taxon>
        <taxon>Pseudomonadati</taxon>
        <taxon>Verrucomicrobiota</taxon>
        <taxon>Opitutia</taxon>
        <taxon>Puniceicoccales</taxon>
        <taxon>Coraliomargaritaceae</taxon>
        <taxon>Coraliomargarita</taxon>
    </lineage>
</organism>
<dbReference type="AlphaFoldDB" id="A0A317ZKZ6"/>
<evidence type="ECO:0000313" key="4">
    <source>
        <dbReference type="Proteomes" id="UP000247099"/>
    </source>
</evidence>
<proteinExistence type="predicted"/>
<dbReference type="Pfam" id="PF04020">
    <property type="entry name" value="Phage_holin_4_2"/>
    <property type="match status" value="1"/>
</dbReference>
<evidence type="ECO:0000256" key="2">
    <source>
        <dbReference type="SAM" id="Phobius"/>
    </source>
</evidence>
<dbReference type="PANTHER" id="PTHR37309:SF1">
    <property type="entry name" value="SLR0284 PROTEIN"/>
    <property type="match status" value="1"/>
</dbReference>
<accession>A0A317ZKZ6</accession>
<dbReference type="Proteomes" id="UP000247099">
    <property type="component" value="Unassembled WGS sequence"/>
</dbReference>
<sequence length="150" mass="15929">MDFKLLLKTWLLLALGVTIAAHTASGIHYDSGGALVVAVLLLSFCNVVLKPLLMLFSLPFIILTFGIGIWLINALLFMLVGALVEGFHVLSFWNALWGALVVSLTGAAANLLFGTSRVNVQTGTGGSQAGSRSSSQSRKPLKDDDDVIDI</sequence>
<feature type="transmembrane region" description="Helical" evidence="2">
    <location>
        <begin position="90"/>
        <end position="113"/>
    </location>
</feature>
<comment type="caution">
    <text evidence="3">The sequence shown here is derived from an EMBL/GenBank/DDBJ whole genome shotgun (WGS) entry which is preliminary data.</text>
</comment>
<feature type="transmembrane region" description="Helical" evidence="2">
    <location>
        <begin position="30"/>
        <end position="49"/>
    </location>
</feature>
<keyword evidence="2" id="KW-0812">Transmembrane</keyword>
<name>A0A317ZKZ6_9BACT</name>
<feature type="transmembrane region" description="Helical" evidence="2">
    <location>
        <begin position="61"/>
        <end position="84"/>
    </location>
</feature>
<dbReference type="OrthoDB" id="196257at2"/>
<evidence type="ECO:0000313" key="3">
    <source>
        <dbReference type="EMBL" id="PXA05702.1"/>
    </source>
</evidence>
<dbReference type="RefSeq" id="WP_110129780.1">
    <property type="nucleotide sequence ID" value="NZ_QHJQ01000001.1"/>
</dbReference>